<name>A0A1G6Y5A3_9BACT</name>
<feature type="chain" id="PRO_5011723932" evidence="1">
    <location>
        <begin position="26"/>
        <end position="127"/>
    </location>
</feature>
<protein>
    <submittedName>
        <fullName evidence="2">Uncharacterized protein</fullName>
    </submittedName>
</protein>
<sequence>MYLQYKSSFIFFLVLAFAISLGATAQTEPGTLTAKKAVYFEFGGSSGRYAVNYSKIFHQKGKLKLSASAGFSMWRHEKLDSRTTWLPTVPFGDDSLLRKVKSSPGNGNWVYPLLRHKLRFSFGNDWV</sequence>
<dbReference type="Proteomes" id="UP000199060">
    <property type="component" value="Unassembled WGS sequence"/>
</dbReference>
<dbReference type="EMBL" id="FNAC01000079">
    <property type="protein sequence ID" value="SDD84877.1"/>
    <property type="molecule type" value="Genomic_DNA"/>
</dbReference>
<reference evidence="3" key="1">
    <citation type="submission" date="2016-10" db="EMBL/GenBank/DDBJ databases">
        <authorList>
            <person name="Varghese N."/>
            <person name="Submissions S."/>
        </authorList>
    </citation>
    <scope>NUCLEOTIDE SEQUENCE [LARGE SCALE GENOMIC DNA]</scope>
    <source>
        <strain evidence="3">DSM 23095</strain>
    </source>
</reference>
<dbReference type="RefSeq" id="WP_087941470.1">
    <property type="nucleotide sequence ID" value="NZ_FNAC01000079.1"/>
</dbReference>
<dbReference type="AlphaFoldDB" id="A0A1G6Y5A3"/>
<dbReference type="STRING" id="686796.SAMN04488104_10792"/>
<dbReference type="OrthoDB" id="966005at2"/>
<gene>
    <name evidence="2" type="ORF">SAMN04488104_10792</name>
</gene>
<evidence type="ECO:0000313" key="2">
    <source>
        <dbReference type="EMBL" id="SDD84877.1"/>
    </source>
</evidence>
<keyword evidence="3" id="KW-1185">Reference proteome</keyword>
<proteinExistence type="predicted"/>
<accession>A0A1G6Y5A3</accession>
<evidence type="ECO:0000313" key="3">
    <source>
        <dbReference type="Proteomes" id="UP000199060"/>
    </source>
</evidence>
<organism evidence="2 3">
    <name type="scientific">Algoriphagus faecimaris</name>
    <dbReference type="NCBI Taxonomy" id="686796"/>
    <lineage>
        <taxon>Bacteria</taxon>
        <taxon>Pseudomonadati</taxon>
        <taxon>Bacteroidota</taxon>
        <taxon>Cytophagia</taxon>
        <taxon>Cytophagales</taxon>
        <taxon>Cyclobacteriaceae</taxon>
        <taxon>Algoriphagus</taxon>
    </lineage>
</organism>
<feature type="signal peptide" evidence="1">
    <location>
        <begin position="1"/>
        <end position="25"/>
    </location>
</feature>
<keyword evidence="1" id="KW-0732">Signal</keyword>
<evidence type="ECO:0000256" key="1">
    <source>
        <dbReference type="SAM" id="SignalP"/>
    </source>
</evidence>